<gene>
    <name evidence="2" type="ORF">TALK_21170</name>
</gene>
<name>A0A1Y2L5Q6_9PROT</name>
<sequence length="532" mass="59894">MEFSDRLVIRSKPYPNESLIGYLIRITELNHYDEMSWVAHLAGLQLSGMRPNDWVAKLGELAKIVGQPVSELRSLASYLVTEGNHSHSTLRSDETISRFLIRWPTSKICFQCVDEFGYVSTLADLKFVTHCPHHGARLIDQCPKCGISVRFNRAKVSPCNCSKVVGPLPSSASEARLGLMKLLSNKFQGTEFDLSPYCFSAALGNGGPNQALGAISLMIAIGDNQIDLSGKVANRVSFEEFDASVERVANALVGWPNGFFKFVDELCRQRGKGQRAFSLSGYLGKFYSGLQQHADQVPFLWEGLQLYIERSLKTTIVTKRGNPTLLKGKEDRWFLPRVVACRRLGVGRNELHRLVWAGYLEGGYGATSYGEMFCVTRESVDKYRGLKKHLIGRREVARMLGISIGTLYGLVEAGCIQEVHSPRKDRCRDWYFDMRSITELVTQFENLVSKKKTHQASDAISLKSAISRYNKQGLSYSRILDGIRNKELRLYRFDNSSMGFLRWGVDADELRSWYGQIYVTELSPSTCPEQLG</sequence>
<dbReference type="InterPro" id="IPR009492">
    <property type="entry name" value="TniQ"/>
</dbReference>
<reference evidence="2 3" key="1">
    <citation type="submission" date="2014-03" db="EMBL/GenBank/DDBJ databases">
        <title>The draft genome sequence of Thalassospira alkalitolerans JCM 18968.</title>
        <authorList>
            <person name="Lai Q."/>
            <person name="Shao Z."/>
        </authorList>
    </citation>
    <scope>NUCLEOTIDE SEQUENCE [LARGE SCALE GENOMIC DNA]</scope>
    <source>
        <strain evidence="2 3">JCM 18968</strain>
    </source>
</reference>
<dbReference type="Proteomes" id="UP000193396">
    <property type="component" value="Unassembled WGS sequence"/>
</dbReference>
<dbReference type="EMBL" id="JFKB01000029">
    <property type="protein sequence ID" value="OSQ42813.1"/>
    <property type="molecule type" value="Genomic_DNA"/>
</dbReference>
<evidence type="ECO:0000313" key="2">
    <source>
        <dbReference type="EMBL" id="OSQ42813.1"/>
    </source>
</evidence>
<protein>
    <recommendedName>
        <fullName evidence="1">TniQ domain-containing protein</fullName>
    </recommendedName>
</protein>
<dbReference type="AlphaFoldDB" id="A0A1Y2L5Q6"/>
<evidence type="ECO:0000259" key="1">
    <source>
        <dbReference type="Pfam" id="PF06527"/>
    </source>
</evidence>
<accession>A0A1Y2L5Q6</accession>
<feature type="domain" description="TniQ" evidence="1">
    <location>
        <begin position="9"/>
        <end position="138"/>
    </location>
</feature>
<dbReference type="Pfam" id="PF06527">
    <property type="entry name" value="TniQ"/>
    <property type="match status" value="1"/>
</dbReference>
<keyword evidence="3" id="KW-1185">Reference proteome</keyword>
<organism evidence="2 3">
    <name type="scientific">Thalassospira alkalitolerans</name>
    <dbReference type="NCBI Taxonomy" id="1293890"/>
    <lineage>
        <taxon>Bacteria</taxon>
        <taxon>Pseudomonadati</taxon>
        <taxon>Pseudomonadota</taxon>
        <taxon>Alphaproteobacteria</taxon>
        <taxon>Rhodospirillales</taxon>
        <taxon>Thalassospiraceae</taxon>
        <taxon>Thalassospira</taxon>
    </lineage>
</organism>
<evidence type="ECO:0000313" key="3">
    <source>
        <dbReference type="Proteomes" id="UP000193396"/>
    </source>
</evidence>
<comment type="caution">
    <text evidence="2">The sequence shown here is derived from an EMBL/GenBank/DDBJ whole genome shotgun (WGS) entry which is preliminary data.</text>
</comment>
<proteinExistence type="predicted"/>
<dbReference type="STRING" id="1293890.TALK_21170"/>